<organism evidence="2">
    <name type="scientific">mine drainage metagenome</name>
    <dbReference type="NCBI Taxonomy" id="410659"/>
    <lineage>
        <taxon>unclassified sequences</taxon>
        <taxon>metagenomes</taxon>
        <taxon>ecological metagenomes</taxon>
    </lineage>
</organism>
<comment type="caution">
    <text evidence="2">The sequence shown here is derived from an EMBL/GenBank/DDBJ whole genome shotgun (WGS) entry which is preliminary data.</text>
</comment>
<reference evidence="2" key="2">
    <citation type="journal article" date="2014" name="ISME J.">
        <title>Microbial stratification in low pH oxic and suboxic macroscopic growths along an acid mine drainage.</title>
        <authorList>
            <person name="Mendez-Garcia C."/>
            <person name="Mesa V."/>
            <person name="Sprenger R.R."/>
            <person name="Richter M."/>
            <person name="Diez M.S."/>
            <person name="Solano J."/>
            <person name="Bargiela R."/>
            <person name="Golyshina O.V."/>
            <person name="Manteca A."/>
            <person name="Ramos J.L."/>
            <person name="Gallego J.R."/>
            <person name="Llorente I."/>
            <person name="Martins Dos Santos V.A."/>
            <person name="Jensen O.N."/>
            <person name="Pelaez A.I."/>
            <person name="Sanchez J."/>
            <person name="Ferrer M."/>
        </authorList>
    </citation>
    <scope>NUCLEOTIDE SEQUENCE</scope>
</reference>
<evidence type="ECO:0000256" key="1">
    <source>
        <dbReference type="SAM" id="MobiDB-lite"/>
    </source>
</evidence>
<dbReference type="AlphaFoldDB" id="T1BYU5"/>
<gene>
    <name evidence="2" type="ORF">B1A_02248</name>
</gene>
<dbReference type="GO" id="GO:0008168">
    <property type="term" value="F:methyltransferase activity"/>
    <property type="evidence" value="ECO:0007669"/>
    <property type="project" value="UniProtKB-KW"/>
</dbReference>
<keyword evidence="2" id="KW-0808">Transferase</keyword>
<sequence length="81" mass="8890">MALARRPDAGPAGPEYAGGRDGRAVQAVRRECSFVALYEGHALADEVIAWLRERGLRLIGVYNMANDRDGRAVQADFLFGR</sequence>
<dbReference type="GO" id="GO:0032259">
    <property type="term" value="P:methylation"/>
    <property type="evidence" value="ECO:0007669"/>
    <property type="project" value="UniProtKB-KW"/>
</dbReference>
<accession>T1BYU5</accession>
<proteinExistence type="predicted"/>
<feature type="region of interest" description="Disordered" evidence="1">
    <location>
        <begin position="1"/>
        <end position="22"/>
    </location>
</feature>
<reference evidence="2" key="1">
    <citation type="submission" date="2013-08" db="EMBL/GenBank/DDBJ databases">
        <authorList>
            <person name="Mendez C."/>
            <person name="Richter M."/>
            <person name="Ferrer M."/>
            <person name="Sanchez J."/>
        </authorList>
    </citation>
    <scope>NUCLEOTIDE SEQUENCE</scope>
</reference>
<dbReference type="EMBL" id="AUZX01001675">
    <property type="protein sequence ID" value="EQD78451.1"/>
    <property type="molecule type" value="Genomic_DNA"/>
</dbReference>
<name>T1BYU5_9ZZZZ</name>
<protein>
    <submittedName>
        <fullName evidence="2">Methyltransferase, FkbM family</fullName>
    </submittedName>
</protein>
<keyword evidence="2" id="KW-0489">Methyltransferase</keyword>
<evidence type="ECO:0000313" key="2">
    <source>
        <dbReference type="EMBL" id="EQD78451.1"/>
    </source>
</evidence>